<dbReference type="GO" id="GO:1903805">
    <property type="term" value="P:L-valine import across plasma membrane"/>
    <property type="evidence" value="ECO:0007669"/>
    <property type="project" value="TreeGrafter"/>
</dbReference>
<dbReference type="OrthoDB" id="9779872at2"/>
<proteinExistence type="predicted"/>
<dbReference type="GO" id="GO:0042941">
    <property type="term" value="P:D-alanine transmembrane transport"/>
    <property type="evidence" value="ECO:0007669"/>
    <property type="project" value="TreeGrafter"/>
</dbReference>
<dbReference type="Proteomes" id="UP000322110">
    <property type="component" value="Unassembled WGS sequence"/>
</dbReference>
<dbReference type="GO" id="GO:0015808">
    <property type="term" value="P:L-alanine transport"/>
    <property type="evidence" value="ECO:0007669"/>
    <property type="project" value="TreeGrafter"/>
</dbReference>
<dbReference type="RefSeq" id="WP_149810617.1">
    <property type="nucleotide sequence ID" value="NZ_VUKA01000001.1"/>
</dbReference>
<dbReference type="GO" id="GO:0015192">
    <property type="term" value="F:L-phenylalanine transmembrane transporter activity"/>
    <property type="evidence" value="ECO:0007669"/>
    <property type="project" value="TreeGrafter"/>
</dbReference>
<dbReference type="SUPFAM" id="SSF52540">
    <property type="entry name" value="P-loop containing nucleoside triphosphate hydrolases"/>
    <property type="match status" value="1"/>
</dbReference>
<dbReference type="GO" id="GO:0005886">
    <property type="term" value="C:plasma membrane"/>
    <property type="evidence" value="ECO:0007669"/>
    <property type="project" value="TreeGrafter"/>
</dbReference>
<evidence type="ECO:0000256" key="2">
    <source>
        <dbReference type="ARBA" id="ARBA00022741"/>
    </source>
</evidence>
<dbReference type="InterPro" id="IPR051120">
    <property type="entry name" value="ABC_AA/LPS_Transport"/>
</dbReference>
<reference evidence="5 6" key="1">
    <citation type="journal article" date="2015" name="Int. J. Syst. Evol. Microbiol.">
        <title>Roseomonas oryzae sp. nov., isolated from paddy rhizosphere soil.</title>
        <authorList>
            <person name="Ramaprasad E.V."/>
            <person name="Sasikala Ch."/>
            <person name="Ramana Ch.V."/>
        </authorList>
    </citation>
    <scope>NUCLEOTIDE SEQUENCE [LARGE SCALE GENOMIC DNA]</scope>
    <source>
        <strain evidence="5 6">KCTC 42542</strain>
    </source>
</reference>
<dbReference type="GO" id="GO:0005304">
    <property type="term" value="F:L-valine transmembrane transporter activity"/>
    <property type="evidence" value="ECO:0007669"/>
    <property type="project" value="TreeGrafter"/>
</dbReference>
<dbReference type="InterPro" id="IPR032823">
    <property type="entry name" value="BCA_ABC_TP_C"/>
</dbReference>
<evidence type="ECO:0000256" key="1">
    <source>
        <dbReference type="ARBA" id="ARBA00022448"/>
    </source>
</evidence>
<dbReference type="InterPro" id="IPR003593">
    <property type="entry name" value="AAA+_ATPase"/>
</dbReference>
<dbReference type="Pfam" id="PF00005">
    <property type="entry name" value="ABC_tran"/>
    <property type="match status" value="1"/>
</dbReference>
<evidence type="ECO:0000313" key="5">
    <source>
        <dbReference type="EMBL" id="KAA2214662.1"/>
    </source>
</evidence>
<dbReference type="AlphaFoldDB" id="A0A5B2TJJ8"/>
<dbReference type="EMBL" id="VUKA01000001">
    <property type="protein sequence ID" value="KAA2214662.1"/>
    <property type="molecule type" value="Genomic_DNA"/>
</dbReference>
<feature type="domain" description="ABC transporter" evidence="4">
    <location>
        <begin position="2"/>
        <end position="244"/>
    </location>
</feature>
<dbReference type="GO" id="GO:0005524">
    <property type="term" value="F:ATP binding"/>
    <property type="evidence" value="ECO:0007669"/>
    <property type="project" value="UniProtKB-KW"/>
</dbReference>
<dbReference type="PANTHER" id="PTHR45772">
    <property type="entry name" value="CONSERVED COMPONENT OF ABC TRANSPORTER FOR NATURAL AMINO ACIDS-RELATED"/>
    <property type="match status" value="1"/>
</dbReference>
<comment type="caution">
    <text evidence="5">The sequence shown here is derived from an EMBL/GenBank/DDBJ whole genome shotgun (WGS) entry which is preliminary data.</text>
</comment>
<dbReference type="InterPro" id="IPR017871">
    <property type="entry name" value="ABC_transporter-like_CS"/>
</dbReference>
<dbReference type="GO" id="GO:0015188">
    <property type="term" value="F:L-isoleucine transmembrane transporter activity"/>
    <property type="evidence" value="ECO:0007669"/>
    <property type="project" value="TreeGrafter"/>
</dbReference>
<dbReference type="CDD" id="cd03219">
    <property type="entry name" value="ABC_Mj1267_LivG_branched"/>
    <property type="match status" value="1"/>
</dbReference>
<accession>A0A5B2TJJ8</accession>
<evidence type="ECO:0000256" key="3">
    <source>
        <dbReference type="ARBA" id="ARBA00022840"/>
    </source>
</evidence>
<dbReference type="PANTHER" id="PTHR45772:SF7">
    <property type="entry name" value="AMINO ACID ABC TRANSPORTER ATP-BINDING PROTEIN"/>
    <property type="match status" value="1"/>
</dbReference>
<dbReference type="InterPro" id="IPR027417">
    <property type="entry name" value="P-loop_NTPase"/>
</dbReference>
<keyword evidence="2" id="KW-0547">Nucleotide-binding</keyword>
<evidence type="ECO:0000259" key="4">
    <source>
        <dbReference type="PROSITE" id="PS50893"/>
    </source>
</evidence>
<dbReference type="PROSITE" id="PS50893">
    <property type="entry name" value="ABC_TRANSPORTER_2"/>
    <property type="match status" value="1"/>
</dbReference>
<dbReference type="GO" id="GO:1903806">
    <property type="term" value="P:L-isoleucine import across plasma membrane"/>
    <property type="evidence" value="ECO:0007669"/>
    <property type="project" value="TreeGrafter"/>
</dbReference>
<dbReference type="Pfam" id="PF12399">
    <property type="entry name" value="BCA_ABC_TP_C"/>
    <property type="match status" value="1"/>
</dbReference>
<dbReference type="PROSITE" id="PS00211">
    <property type="entry name" value="ABC_TRANSPORTER_1"/>
    <property type="match status" value="1"/>
</dbReference>
<sequence length="255" mass="27926">MLDVQNLNKSFGGVQATRDVSLNFPAGSLTAIIGPNGAGKTTFFNLISGHIRPDSGRILFEGRDLVGLSSLEVVRRGMARAFQVASLFPSLTVREAMTAAVTSHQRRSAGLFSRFPLSGSRDRVQELLELLGLSAKADVLSANLSHGDQKLLDIGLALAMEPKVLLLDEPTAGMGPDERWRMIDKVHRLWQAKQLTMIFIEHDMDIVFKISQTVHVLKYGAVLAQGTPEEIRRNQDVIDAYLGTDHHMALAAEEA</sequence>
<evidence type="ECO:0000313" key="6">
    <source>
        <dbReference type="Proteomes" id="UP000322110"/>
    </source>
</evidence>
<name>A0A5B2TJJ8_9PROT</name>
<protein>
    <submittedName>
        <fullName evidence="5">ABC transporter ATP-binding protein</fullName>
    </submittedName>
</protein>
<organism evidence="5 6">
    <name type="scientific">Teichococcus oryzae</name>
    <dbReference type="NCBI Taxonomy" id="1608942"/>
    <lineage>
        <taxon>Bacteria</taxon>
        <taxon>Pseudomonadati</taxon>
        <taxon>Pseudomonadota</taxon>
        <taxon>Alphaproteobacteria</taxon>
        <taxon>Acetobacterales</taxon>
        <taxon>Roseomonadaceae</taxon>
        <taxon>Roseomonas</taxon>
    </lineage>
</organism>
<dbReference type="Gene3D" id="3.40.50.300">
    <property type="entry name" value="P-loop containing nucleotide triphosphate hydrolases"/>
    <property type="match status" value="1"/>
</dbReference>
<dbReference type="SMART" id="SM00382">
    <property type="entry name" value="AAA"/>
    <property type="match status" value="1"/>
</dbReference>
<keyword evidence="3 5" id="KW-0067">ATP-binding</keyword>
<keyword evidence="6" id="KW-1185">Reference proteome</keyword>
<dbReference type="GO" id="GO:0016887">
    <property type="term" value="F:ATP hydrolysis activity"/>
    <property type="evidence" value="ECO:0007669"/>
    <property type="project" value="InterPro"/>
</dbReference>
<dbReference type="InterPro" id="IPR003439">
    <property type="entry name" value="ABC_transporter-like_ATP-bd"/>
</dbReference>
<keyword evidence="1" id="KW-0813">Transport</keyword>
<gene>
    <name evidence="5" type="ORF">F0Q34_02890</name>
</gene>